<sequence length="107" mass="12241">MEFESVKVEVLVPEEYIERLRDELNNIGLLTVGMYDNVVSYSVVKGYWRPLEGSSPFDGTKGEISFGSECKMEFRCSLENIAEAKRVIKNIHPYEEPVINIIPLLDL</sequence>
<name>A0A6N7R500_9BACI</name>
<dbReference type="EMBL" id="WJEE01000059">
    <property type="protein sequence ID" value="MRI68311.1"/>
    <property type="molecule type" value="Genomic_DNA"/>
</dbReference>
<keyword evidence="2" id="KW-1185">Reference proteome</keyword>
<proteinExistence type="predicted"/>
<protein>
    <submittedName>
        <fullName evidence="1">Cytochrome C biogenesis protein</fullName>
    </submittedName>
</protein>
<dbReference type="Gene3D" id="3.30.70.120">
    <property type="match status" value="1"/>
</dbReference>
<dbReference type="PANTHER" id="PTHR41774">
    <property type="match status" value="1"/>
</dbReference>
<reference evidence="1 2" key="1">
    <citation type="submission" date="2019-10" db="EMBL/GenBank/DDBJ databases">
        <title>Gracilibacillus salitolerans sp. nov., a moderate halophile isolated from a saline soil in northwest China.</title>
        <authorList>
            <person name="Gan L."/>
        </authorList>
    </citation>
    <scope>NUCLEOTIDE SEQUENCE [LARGE SCALE GENOMIC DNA]</scope>
    <source>
        <strain evidence="1 2">TP2-8</strain>
    </source>
</reference>
<dbReference type="Proteomes" id="UP000435187">
    <property type="component" value="Unassembled WGS sequence"/>
</dbReference>
<gene>
    <name evidence="1" type="ORF">GH885_18555</name>
</gene>
<evidence type="ECO:0000313" key="1">
    <source>
        <dbReference type="EMBL" id="MRI68311.1"/>
    </source>
</evidence>
<comment type="caution">
    <text evidence="1">The sequence shown here is derived from an EMBL/GenBank/DDBJ whole genome shotgun (WGS) entry which is preliminary data.</text>
</comment>
<organism evidence="1 2">
    <name type="scientific">Gracilibacillus thailandensis</name>
    <dbReference type="NCBI Taxonomy" id="563735"/>
    <lineage>
        <taxon>Bacteria</taxon>
        <taxon>Bacillati</taxon>
        <taxon>Bacillota</taxon>
        <taxon>Bacilli</taxon>
        <taxon>Bacillales</taxon>
        <taxon>Bacillaceae</taxon>
        <taxon>Gracilibacillus</taxon>
    </lineage>
</organism>
<dbReference type="RefSeq" id="WP_153836805.1">
    <property type="nucleotide sequence ID" value="NZ_JBHUMW010000070.1"/>
</dbReference>
<dbReference type="SUPFAM" id="SSF102705">
    <property type="entry name" value="NIF3 (NGG1p interacting factor 3)-like"/>
    <property type="match status" value="1"/>
</dbReference>
<accession>A0A6N7R500</accession>
<dbReference type="PANTHER" id="PTHR41774:SF1">
    <property type="entry name" value="NGG1P INTERACTING FACTOR NIF3"/>
    <property type="match status" value="1"/>
</dbReference>
<dbReference type="InterPro" id="IPR036069">
    <property type="entry name" value="DUF34/NIF3_sf"/>
</dbReference>
<evidence type="ECO:0000313" key="2">
    <source>
        <dbReference type="Proteomes" id="UP000435187"/>
    </source>
</evidence>
<dbReference type="AlphaFoldDB" id="A0A6N7R500"/>
<dbReference type="InterPro" id="IPR015867">
    <property type="entry name" value="N-reg_PII/ATP_PRibTrfase_C"/>
</dbReference>